<proteinExistence type="inferred from homology"/>
<accession>A0ABU1BSD3</accession>
<evidence type="ECO:0000256" key="4">
    <source>
        <dbReference type="ARBA" id="ARBA00023172"/>
    </source>
</evidence>
<dbReference type="Gene3D" id="1.10.443.10">
    <property type="entry name" value="Intergrase catalytic core"/>
    <property type="match status" value="1"/>
</dbReference>
<name>A0ABU1BSD3_9BURK</name>
<evidence type="ECO:0000313" key="6">
    <source>
        <dbReference type="EMBL" id="MDQ9171920.1"/>
    </source>
</evidence>
<dbReference type="PANTHER" id="PTHR30349">
    <property type="entry name" value="PHAGE INTEGRASE-RELATED"/>
    <property type="match status" value="1"/>
</dbReference>
<keyword evidence="2" id="KW-0229">DNA integration</keyword>
<protein>
    <submittedName>
        <fullName evidence="6">Site-specific integrase</fullName>
    </submittedName>
</protein>
<dbReference type="Proteomes" id="UP001225596">
    <property type="component" value="Unassembled WGS sequence"/>
</dbReference>
<keyword evidence="3" id="KW-0238">DNA-binding</keyword>
<keyword evidence="7" id="KW-1185">Reference proteome</keyword>
<dbReference type="Pfam" id="PF20172">
    <property type="entry name" value="DUF6538"/>
    <property type="match status" value="1"/>
</dbReference>
<organism evidence="6 7">
    <name type="scientific">Keguizhuia sedimenti</name>
    <dbReference type="NCBI Taxonomy" id="3064264"/>
    <lineage>
        <taxon>Bacteria</taxon>
        <taxon>Pseudomonadati</taxon>
        <taxon>Pseudomonadota</taxon>
        <taxon>Betaproteobacteria</taxon>
        <taxon>Burkholderiales</taxon>
        <taxon>Oxalobacteraceae</taxon>
        <taxon>Keguizhuia</taxon>
    </lineage>
</organism>
<dbReference type="EMBL" id="JAUYVH010000013">
    <property type="protein sequence ID" value="MDQ9171920.1"/>
    <property type="molecule type" value="Genomic_DNA"/>
</dbReference>
<evidence type="ECO:0000313" key="7">
    <source>
        <dbReference type="Proteomes" id="UP001225596"/>
    </source>
</evidence>
<gene>
    <name evidence="6" type="ORF">Q8A64_16015</name>
</gene>
<dbReference type="SUPFAM" id="SSF56349">
    <property type="entry name" value="DNA breaking-rejoining enzymes"/>
    <property type="match status" value="1"/>
</dbReference>
<dbReference type="InterPro" id="IPR011010">
    <property type="entry name" value="DNA_brk_join_enz"/>
</dbReference>
<dbReference type="PANTHER" id="PTHR30349:SF41">
    <property type="entry name" value="INTEGRASE_RECOMBINASE PROTEIN MJ0367-RELATED"/>
    <property type="match status" value="1"/>
</dbReference>
<comment type="similarity">
    <text evidence="1">Belongs to the 'phage' integrase family.</text>
</comment>
<dbReference type="PROSITE" id="PS51898">
    <property type="entry name" value="TYR_RECOMBINASE"/>
    <property type="match status" value="1"/>
</dbReference>
<evidence type="ECO:0000256" key="1">
    <source>
        <dbReference type="ARBA" id="ARBA00008857"/>
    </source>
</evidence>
<keyword evidence="4" id="KW-0233">DNA recombination</keyword>
<dbReference type="InterPro" id="IPR002104">
    <property type="entry name" value="Integrase_catalytic"/>
</dbReference>
<dbReference type="RefSeq" id="WP_338437899.1">
    <property type="nucleotide sequence ID" value="NZ_JAUYVH010000013.1"/>
</dbReference>
<comment type="caution">
    <text evidence="6">The sequence shown here is derived from an EMBL/GenBank/DDBJ whole genome shotgun (WGS) entry which is preliminary data.</text>
</comment>
<dbReference type="CDD" id="cd01184">
    <property type="entry name" value="INT_C_like_1"/>
    <property type="match status" value="1"/>
</dbReference>
<dbReference type="InterPro" id="IPR050090">
    <property type="entry name" value="Tyrosine_recombinase_XerCD"/>
</dbReference>
<reference evidence="6 7" key="1">
    <citation type="submission" date="2023-08" db="EMBL/GenBank/DDBJ databases">
        <title>Oxalobacteraceae gen .nov., isolated from river sludge outside the plant.</title>
        <authorList>
            <person name="Zhao S.Y."/>
        </authorList>
    </citation>
    <scope>NUCLEOTIDE SEQUENCE [LARGE SCALE GENOMIC DNA]</scope>
    <source>
        <strain evidence="6 7">R-40</strain>
    </source>
</reference>
<dbReference type="InterPro" id="IPR046668">
    <property type="entry name" value="DUF6538"/>
</dbReference>
<dbReference type="InterPro" id="IPR013762">
    <property type="entry name" value="Integrase-like_cat_sf"/>
</dbReference>
<evidence type="ECO:0000256" key="3">
    <source>
        <dbReference type="ARBA" id="ARBA00023125"/>
    </source>
</evidence>
<evidence type="ECO:0000256" key="2">
    <source>
        <dbReference type="ARBA" id="ARBA00022908"/>
    </source>
</evidence>
<sequence>MAFKLPSHLHRSRSGVLHFRIAIPPDVRHHFSTKEIYRSLHTANVREAAIQAQALSTAFKHAFNRIRLESMPLNKKNQLGGYDIGLVVEIDLSELMQPTKVKIQTEPHDPPGAAEAALATIFGSGNARPTPAPLKSGQPLSTYIDPYFESIPAEHRPNEKTLASYRAAIDTFIKIVANKPPHELSVQDRNRFEDVIVKLPVNSTKIQTTRGLNIDEVLELGLQPISIQNAKNIARRANVFLEWVCRREGHQVPFKLLEQVRITKKKKGVKKRRAFTDDELRIVFHPATLGVSTQPSPYMFWVPLIGVHTGMRINEIAQLDLADLIIRDGIPCFNVTDLPDLEEEAELVEVSGKSVKTEAAKRLVPIHQRLIELGLLEYAKVLRAAGHTRLFPDLTGGRDGPGQPASKQFGRYCDRIGLTDLKLVFHSFRHGAVGRMRSQRVHKELRKVVIGHSLLEETHDDYGDIVNDYSARDKQEAIEALRFDDIIDYAALKTKVPSLADLNRALARNLRRSSAKAVEKKSIPT</sequence>
<feature type="domain" description="Tyr recombinase" evidence="5">
    <location>
        <begin position="270"/>
        <end position="478"/>
    </location>
</feature>
<evidence type="ECO:0000259" key="5">
    <source>
        <dbReference type="PROSITE" id="PS51898"/>
    </source>
</evidence>